<dbReference type="PANTHER" id="PTHR43214:SF24">
    <property type="entry name" value="TRANSCRIPTIONAL REGULATORY PROTEIN NARL-RELATED"/>
    <property type="match status" value="1"/>
</dbReference>
<evidence type="ECO:0000256" key="4">
    <source>
        <dbReference type="ARBA" id="ARBA00023163"/>
    </source>
</evidence>
<dbReference type="STRING" id="35622.SAMN04489764_4306"/>
<dbReference type="EMBL" id="FNKK01000002">
    <property type="protein sequence ID" value="SDR23379.1"/>
    <property type="molecule type" value="Genomic_DNA"/>
</dbReference>
<dbReference type="GO" id="GO:0000160">
    <property type="term" value="P:phosphorelay signal transduction system"/>
    <property type="evidence" value="ECO:0007669"/>
    <property type="project" value="InterPro"/>
</dbReference>
<evidence type="ECO:0000256" key="2">
    <source>
        <dbReference type="ARBA" id="ARBA00023015"/>
    </source>
</evidence>
<keyword evidence="2" id="KW-0805">Transcription regulation</keyword>
<dbReference type="CDD" id="cd17535">
    <property type="entry name" value="REC_NarL-like"/>
    <property type="match status" value="1"/>
</dbReference>
<feature type="region of interest" description="Disordered" evidence="6">
    <location>
        <begin position="13"/>
        <end position="33"/>
    </location>
</feature>
<dbReference type="InterPro" id="IPR039420">
    <property type="entry name" value="WalR-like"/>
</dbReference>
<evidence type="ECO:0000313" key="9">
    <source>
        <dbReference type="EMBL" id="SDR23379.1"/>
    </source>
</evidence>
<evidence type="ECO:0000256" key="5">
    <source>
        <dbReference type="PROSITE-ProRule" id="PRU00169"/>
    </source>
</evidence>
<dbReference type="CDD" id="cd06170">
    <property type="entry name" value="LuxR_C_like"/>
    <property type="match status" value="1"/>
</dbReference>
<gene>
    <name evidence="9" type="ORF">SAMN04489764_4306</name>
</gene>
<dbReference type="PROSITE" id="PS50110">
    <property type="entry name" value="RESPONSE_REGULATORY"/>
    <property type="match status" value="1"/>
</dbReference>
<feature type="domain" description="Response regulatory" evidence="8">
    <location>
        <begin position="61"/>
        <end position="179"/>
    </location>
</feature>
<evidence type="ECO:0000256" key="6">
    <source>
        <dbReference type="SAM" id="MobiDB-lite"/>
    </source>
</evidence>
<dbReference type="InterPro" id="IPR000792">
    <property type="entry name" value="Tscrpt_reg_LuxR_C"/>
</dbReference>
<dbReference type="SMART" id="SM00421">
    <property type="entry name" value="HTH_LUXR"/>
    <property type="match status" value="1"/>
</dbReference>
<evidence type="ECO:0000259" key="7">
    <source>
        <dbReference type="PROSITE" id="PS50043"/>
    </source>
</evidence>
<protein>
    <submittedName>
        <fullName evidence="9">DNA-binding response regulator, NarL/FixJ family, contains REC and HTH domains</fullName>
    </submittedName>
</protein>
<organism evidence="9 10">
    <name type="scientific">Thermostaphylospora chromogena</name>
    <dbReference type="NCBI Taxonomy" id="35622"/>
    <lineage>
        <taxon>Bacteria</taxon>
        <taxon>Bacillati</taxon>
        <taxon>Actinomycetota</taxon>
        <taxon>Actinomycetes</taxon>
        <taxon>Streptosporangiales</taxon>
        <taxon>Thermomonosporaceae</taxon>
        <taxon>Thermostaphylospora</taxon>
    </lineage>
</organism>
<keyword evidence="10" id="KW-1185">Reference proteome</keyword>
<dbReference type="SUPFAM" id="SSF46894">
    <property type="entry name" value="C-terminal effector domain of the bipartite response regulators"/>
    <property type="match status" value="1"/>
</dbReference>
<keyword evidence="1 5" id="KW-0597">Phosphoprotein</keyword>
<evidence type="ECO:0000313" key="10">
    <source>
        <dbReference type="Proteomes" id="UP000217103"/>
    </source>
</evidence>
<dbReference type="Pfam" id="PF00072">
    <property type="entry name" value="Response_reg"/>
    <property type="match status" value="1"/>
</dbReference>
<evidence type="ECO:0000256" key="1">
    <source>
        <dbReference type="ARBA" id="ARBA00022553"/>
    </source>
</evidence>
<reference evidence="9 10" key="1">
    <citation type="submission" date="2016-10" db="EMBL/GenBank/DDBJ databases">
        <authorList>
            <person name="de Groot N.N."/>
        </authorList>
    </citation>
    <scope>NUCLEOTIDE SEQUENCE [LARGE SCALE GENOMIC DNA]</scope>
    <source>
        <strain evidence="9 10">DSM 43794</strain>
    </source>
</reference>
<proteinExistence type="predicted"/>
<feature type="domain" description="HTH luxR-type" evidence="7">
    <location>
        <begin position="204"/>
        <end position="269"/>
    </location>
</feature>
<dbReference type="PROSITE" id="PS00622">
    <property type="entry name" value="HTH_LUXR_1"/>
    <property type="match status" value="1"/>
</dbReference>
<sequence length="277" mass="29747">MTAAQYLEVATPALSRRSRGDPPIESADATATRPYEALPSGFDAADGTDALVRKSSIMTIQLLIADDQEMVRRGMRRILEQQPDMEVVGEAADGETAVELARRLRPDVALVDIRMPRLDGLEVTRRLAGPGAAVPVKVVVVTTFDLDEYVYPALRNGASGFLLKRSGPTLLVEGVRAAMAGDSLISPSVTVRLLRHITGKRRESGAVIEPLTEREIEIAGKVAEGKTNADIAAELFISPGTVKTHVASIQRKLGVRNRVGIAVRAWEMGYVTGPSLG</sequence>
<dbReference type="Proteomes" id="UP000217103">
    <property type="component" value="Unassembled WGS sequence"/>
</dbReference>
<feature type="modified residue" description="4-aspartylphosphate" evidence="5">
    <location>
        <position position="112"/>
    </location>
</feature>
<evidence type="ECO:0000259" key="8">
    <source>
        <dbReference type="PROSITE" id="PS50110"/>
    </source>
</evidence>
<keyword evidence="4" id="KW-0804">Transcription</keyword>
<dbReference type="SUPFAM" id="SSF52172">
    <property type="entry name" value="CheY-like"/>
    <property type="match status" value="1"/>
</dbReference>
<keyword evidence="3 9" id="KW-0238">DNA-binding</keyword>
<dbReference type="Pfam" id="PF00196">
    <property type="entry name" value="GerE"/>
    <property type="match status" value="1"/>
</dbReference>
<dbReference type="SMART" id="SM00448">
    <property type="entry name" value="REC"/>
    <property type="match status" value="1"/>
</dbReference>
<dbReference type="InterPro" id="IPR011006">
    <property type="entry name" value="CheY-like_superfamily"/>
</dbReference>
<dbReference type="PROSITE" id="PS50043">
    <property type="entry name" value="HTH_LUXR_2"/>
    <property type="match status" value="1"/>
</dbReference>
<evidence type="ECO:0000256" key="3">
    <source>
        <dbReference type="ARBA" id="ARBA00023125"/>
    </source>
</evidence>
<dbReference type="InterPro" id="IPR016032">
    <property type="entry name" value="Sig_transdc_resp-reg_C-effctor"/>
</dbReference>
<dbReference type="AlphaFoldDB" id="A0A1H1HDE4"/>
<dbReference type="Gene3D" id="3.40.50.2300">
    <property type="match status" value="1"/>
</dbReference>
<dbReference type="GO" id="GO:0006355">
    <property type="term" value="P:regulation of DNA-templated transcription"/>
    <property type="evidence" value="ECO:0007669"/>
    <property type="project" value="InterPro"/>
</dbReference>
<dbReference type="InterPro" id="IPR058245">
    <property type="entry name" value="NreC/VraR/RcsB-like_REC"/>
</dbReference>
<accession>A0A1H1HDE4</accession>
<dbReference type="PRINTS" id="PR00038">
    <property type="entry name" value="HTHLUXR"/>
</dbReference>
<dbReference type="GO" id="GO:0003677">
    <property type="term" value="F:DNA binding"/>
    <property type="evidence" value="ECO:0007669"/>
    <property type="project" value="UniProtKB-KW"/>
</dbReference>
<dbReference type="PANTHER" id="PTHR43214">
    <property type="entry name" value="TWO-COMPONENT RESPONSE REGULATOR"/>
    <property type="match status" value="1"/>
</dbReference>
<name>A0A1H1HDE4_9ACTN</name>
<dbReference type="InterPro" id="IPR001789">
    <property type="entry name" value="Sig_transdc_resp-reg_receiver"/>
</dbReference>